<organism evidence="2 3">
    <name type="scientific">Aporhodopirellula aestuarii</name>
    <dbReference type="NCBI Taxonomy" id="2950107"/>
    <lineage>
        <taxon>Bacteria</taxon>
        <taxon>Pseudomonadati</taxon>
        <taxon>Planctomycetota</taxon>
        <taxon>Planctomycetia</taxon>
        <taxon>Pirellulales</taxon>
        <taxon>Pirellulaceae</taxon>
        <taxon>Aporhodopirellula</taxon>
    </lineage>
</organism>
<gene>
    <name evidence="2" type="ORF">NB063_07255</name>
</gene>
<evidence type="ECO:0000313" key="3">
    <source>
        <dbReference type="Proteomes" id="UP001202961"/>
    </source>
</evidence>
<evidence type="ECO:0000256" key="1">
    <source>
        <dbReference type="SAM" id="Phobius"/>
    </source>
</evidence>
<evidence type="ECO:0000313" key="2">
    <source>
        <dbReference type="EMBL" id="MCM2370420.1"/>
    </source>
</evidence>
<name>A0ABT0U1J0_9BACT</name>
<sequence>MNLALKIVSAVAIALVTIPSVLYFTGTMAPETVKTIALVGTVVWFIATPLWMGRELPIDADNIEI</sequence>
<keyword evidence="1" id="KW-1133">Transmembrane helix</keyword>
<proteinExistence type="predicted"/>
<keyword evidence="3" id="KW-1185">Reference proteome</keyword>
<feature type="transmembrane region" description="Helical" evidence="1">
    <location>
        <begin position="32"/>
        <end position="52"/>
    </location>
</feature>
<accession>A0ABT0U1J0</accession>
<protein>
    <submittedName>
        <fullName evidence="2">Uncharacterized protein</fullName>
    </submittedName>
</protein>
<comment type="caution">
    <text evidence="2">The sequence shown here is derived from an EMBL/GenBank/DDBJ whole genome shotgun (WGS) entry which is preliminary data.</text>
</comment>
<keyword evidence="1" id="KW-0472">Membrane</keyword>
<dbReference type="EMBL" id="JAMQBK010000022">
    <property type="protein sequence ID" value="MCM2370420.1"/>
    <property type="molecule type" value="Genomic_DNA"/>
</dbReference>
<dbReference type="RefSeq" id="WP_250928091.1">
    <property type="nucleotide sequence ID" value="NZ_JAMQBK010000022.1"/>
</dbReference>
<feature type="transmembrane region" description="Helical" evidence="1">
    <location>
        <begin position="7"/>
        <end position="26"/>
    </location>
</feature>
<keyword evidence="1" id="KW-0812">Transmembrane</keyword>
<reference evidence="2 3" key="1">
    <citation type="journal article" date="2022" name="Syst. Appl. Microbiol.">
        <title>Rhodopirellula aestuarii sp. nov., a novel member of the genus Rhodopirellula isolated from brackish sediments collected in the Tagus River estuary, Portugal.</title>
        <authorList>
            <person name="Vitorino I.R."/>
            <person name="Klimek D."/>
            <person name="Calusinska M."/>
            <person name="Lobo-da-Cunha A."/>
            <person name="Vasconcelos V."/>
            <person name="Lage O.M."/>
        </authorList>
    </citation>
    <scope>NUCLEOTIDE SEQUENCE [LARGE SCALE GENOMIC DNA]</scope>
    <source>
        <strain evidence="2 3">ICT_H3.1</strain>
    </source>
</reference>
<dbReference type="Proteomes" id="UP001202961">
    <property type="component" value="Unassembled WGS sequence"/>
</dbReference>